<evidence type="ECO:0000259" key="1">
    <source>
        <dbReference type="Pfam" id="PF03544"/>
    </source>
</evidence>
<gene>
    <name evidence="2" type="ORF">HHU12_05540</name>
</gene>
<dbReference type="Proteomes" id="UP000576082">
    <property type="component" value="Unassembled WGS sequence"/>
</dbReference>
<evidence type="ECO:0000313" key="3">
    <source>
        <dbReference type="Proteomes" id="UP000576082"/>
    </source>
</evidence>
<accession>A0A7X9P0Q1</accession>
<dbReference type="GO" id="GO:0055085">
    <property type="term" value="P:transmembrane transport"/>
    <property type="evidence" value="ECO:0007669"/>
    <property type="project" value="InterPro"/>
</dbReference>
<dbReference type="SUPFAM" id="SSF74653">
    <property type="entry name" value="TolA/TonB C-terminal domain"/>
    <property type="match status" value="1"/>
</dbReference>
<keyword evidence="3" id="KW-1185">Reference proteome</keyword>
<dbReference type="EMBL" id="JABANE010000010">
    <property type="protein sequence ID" value="NME67421.1"/>
    <property type="molecule type" value="Genomic_DNA"/>
</dbReference>
<dbReference type="RefSeq" id="WP_169655758.1">
    <property type="nucleotide sequence ID" value="NZ_JABANE010000010.1"/>
</dbReference>
<dbReference type="Gene3D" id="3.30.1150.10">
    <property type="match status" value="1"/>
</dbReference>
<feature type="domain" description="TonB C-terminal" evidence="1">
    <location>
        <begin position="155"/>
        <end position="216"/>
    </location>
</feature>
<organism evidence="2 3">
    <name type="scientific">Flammeovirga aprica JL-4</name>
    <dbReference type="NCBI Taxonomy" id="694437"/>
    <lineage>
        <taxon>Bacteria</taxon>
        <taxon>Pseudomonadati</taxon>
        <taxon>Bacteroidota</taxon>
        <taxon>Cytophagia</taxon>
        <taxon>Cytophagales</taxon>
        <taxon>Flammeovirgaceae</taxon>
        <taxon>Flammeovirga</taxon>
    </lineage>
</organism>
<dbReference type="Pfam" id="PF03544">
    <property type="entry name" value="TonB_C"/>
    <property type="match status" value="1"/>
</dbReference>
<name>A0A7X9P0Q1_9BACT</name>
<evidence type="ECO:0000313" key="2">
    <source>
        <dbReference type="EMBL" id="NME67421.1"/>
    </source>
</evidence>
<protein>
    <recommendedName>
        <fullName evidence="1">TonB C-terminal domain-containing protein</fullName>
    </recommendedName>
</protein>
<comment type="caution">
    <text evidence="2">The sequence shown here is derived from an EMBL/GenBank/DDBJ whole genome shotgun (WGS) entry which is preliminary data.</text>
</comment>
<sequence length="220" mass="25321">MKILLVILTVIALPLKTLAQLTPEEISKDYIHYAYELLEQEEFDKALIKTDEIIALLPRTTSEIQYIRSLAHHHLNLNDIAKTEVMEMYNYPMTEELRMHANELSMLLDHEMKTASAEDTDTIYAMPETSASYPGGMGEFYSWFHATFEVNKPTQKGKVFVEFIVNKYGKLEEIKILKGIESNVDNKVISVLKSSPKWMIAQQSGRPVQQKMVLPFTVEY</sequence>
<proteinExistence type="predicted"/>
<dbReference type="AlphaFoldDB" id="A0A7X9P0Q1"/>
<reference evidence="2 3" key="1">
    <citation type="submission" date="2020-04" db="EMBL/GenBank/DDBJ databases">
        <title>Flammeovirga sp. SR4, a novel species isolated from seawater.</title>
        <authorList>
            <person name="Wang X."/>
        </authorList>
    </citation>
    <scope>NUCLEOTIDE SEQUENCE [LARGE SCALE GENOMIC DNA]</scope>
    <source>
        <strain evidence="2 3">ATCC 23126</strain>
    </source>
</reference>
<dbReference type="InterPro" id="IPR037682">
    <property type="entry name" value="TonB_C"/>
</dbReference>